<dbReference type="AlphaFoldDB" id="A0A316AKY1"/>
<evidence type="ECO:0000313" key="1">
    <source>
        <dbReference type="EMBL" id="PWJ58455.1"/>
    </source>
</evidence>
<sequence>MTFPNIYLFYFHQIKGNSTENVSGNVLGNEFFF</sequence>
<gene>
    <name evidence="1" type="ORF">CLV98_104315</name>
</gene>
<keyword evidence="2" id="KW-1185">Reference proteome</keyword>
<name>A0A316AKY1_9BACT</name>
<reference evidence="1 2" key="1">
    <citation type="submission" date="2018-03" db="EMBL/GenBank/DDBJ databases">
        <title>Genomic Encyclopedia of Archaeal and Bacterial Type Strains, Phase II (KMG-II): from individual species to whole genera.</title>
        <authorList>
            <person name="Goeker M."/>
        </authorList>
    </citation>
    <scope>NUCLEOTIDE SEQUENCE [LARGE SCALE GENOMIC DNA]</scope>
    <source>
        <strain evidence="1 2">DSM 100346</strain>
    </source>
</reference>
<comment type="caution">
    <text evidence="1">The sequence shown here is derived from an EMBL/GenBank/DDBJ whole genome shotgun (WGS) entry which is preliminary data.</text>
</comment>
<organism evidence="1 2">
    <name type="scientific">Dyadobacter jejuensis</name>
    <dbReference type="NCBI Taxonomy" id="1082580"/>
    <lineage>
        <taxon>Bacteria</taxon>
        <taxon>Pseudomonadati</taxon>
        <taxon>Bacteroidota</taxon>
        <taxon>Cytophagia</taxon>
        <taxon>Cytophagales</taxon>
        <taxon>Spirosomataceae</taxon>
        <taxon>Dyadobacter</taxon>
    </lineage>
</organism>
<evidence type="ECO:0000313" key="2">
    <source>
        <dbReference type="Proteomes" id="UP000245880"/>
    </source>
</evidence>
<dbReference type="Proteomes" id="UP000245880">
    <property type="component" value="Unassembled WGS sequence"/>
</dbReference>
<accession>A0A316AKY1</accession>
<protein>
    <submittedName>
        <fullName evidence="1">Uncharacterized protein</fullName>
    </submittedName>
</protein>
<proteinExistence type="predicted"/>
<dbReference type="EMBL" id="QGDT01000004">
    <property type="protein sequence ID" value="PWJ58455.1"/>
    <property type="molecule type" value="Genomic_DNA"/>
</dbReference>